<dbReference type="Proteomes" id="UP000003100">
    <property type="component" value="Unassembled WGS sequence"/>
</dbReference>
<organism evidence="9 10">
    <name type="scientific">Blautia hydrogenotrophica (strain DSM 10507 / JCM 14656 / S5a33)</name>
    <name type="common">Ruminococcus hydrogenotrophicus</name>
    <dbReference type="NCBI Taxonomy" id="476272"/>
    <lineage>
        <taxon>Bacteria</taxon>
        <taxon>Bacillati</taxon>
        <taxon>Bacillota</taxon>
        <taxon>Clostridia</taxon>
        <taxon>Lachnospirales</taxon>
        <taxon>Lachnospiraceae</taxon>
        <taxon>Blautia</taxon>
    </lineage>
</organism>
<keyword evidence="5 7" id="KW-0472">Membrane</keyword>
<keyword evidence="3 7" id="KW-0812">Transmembrane</keyword>
<evidence type="ECO:0000256" key="4">
    <source>
        <dbReference type="ARBA" id="ARBA00022989"/>
    </source>
</evidence>
<evidence type="ECO:0000256" key="2">
    <source>
        <dbReference type="ARBA" id="ARBA00022475"/>
    </source>
</evidence>
<evidence type="ECO:0000256" key="3">
    <source>
        <dbReference type="ARBA" id="ARBA00022692"/>
    </source>
</evidence>
<accession>C0CS76</accession>
<keyword evidence="2" id="KW-1003">Cell membrane</keyword>
<comment type="subcellular location">
    <subcellularLocation>
        <location evidence="1">Cell membrane</location>
        <topology evidence="1">Multi-pass membrane protein</topology>
    </subcellularLocation>
</comment>
<dbReference type="PATRIC" id="fig|476272.21.peg.448"/>
<reference evidence="9 10" key="1">
    <citation type="submission" date="2009-01" db="EMBL/GenBank/DDBJ databases">
        <authorList>
            <person name="Fulton L."/>
            <person name="Clifton S."/>
            <person name="Fulton B."/>
            <person name="Xu J."/>
            <person name="Minx P."/>
            <person name="Pepin K.H."/>
            <person name="Johnson M."/>
            <person name="Bhonagiri V."/>
            <person name="Nash W.E."/>
            <person name="Mardis E.R."/>
            <person name="Wilson R.K."/>
        </authorList>
    </citation>
    <scope>NUCLEOTIDE SEQUENCE [LARGE SCALE GENOMIC DNA]</scope>
    <source>
        <strain evidence="10">DSM 10507 / JCM 14656 / S5a33</strain>
    </source>
</reference>
<name>C0CS76_BLAHS</name>
<evidence type="ECO:0000256" key="7">
    <source>
        <dbReference type="SAM" id="Phobius"/>
    </source>
</evidence>
<dbReference type="RefSeq" id="WP_005952408.1">
    <property type="nucleotide sequence ID" value="NZ_CP136423.1"/>
</dbReference>
<dbReference type="PANTHER" id="PTHR34390:SF2">
    <property type="entry name" value="SUCCINATE TRANSPORTER SUBUNIT YJJP-RELATED"/>
    <property type="match status" value="1"/>
</dbReference>
<dbReference type="InterPro" id="IPR050539">
    <property type="entry name" value="ThrE_Dicarb/AminoAcid_Exp"/>
</dbReference>
<dbReference type="GeneID" id="86823127"/>
<keyword evidence="10" id="KW-1185">Reference proteome</keyword>
<dbReference type="eggNOG" id="COG2966">
    <property type="taxonomic scope" value="Bacteria"/>
</dbReference>
<comment type="similarity">
    <text evidence="6">Belongs to the ThrE exporter (TC 2.A.79) family.</text>
</comment>
<evidence type="ECO:0000313" key="9">
    <source>
        <dbReference type="EMBL" id="EEG47376.1"/>
    </source>
</evidence>
<evidence type="ECO:0000256" key="5">
    <source>
        <dbReference type="ARBA" id="ARBA00023136"/>
    </source>
</evidence>
<feature type="transmembrane region" description="Helical" evidence="7">
    <location>
        <begin position="196"/>
        <end position="215"/>
    </location>
</feature>
<gene>
    <name evidence="9" type="ORF">RUMHYD_03766</name>
</gene>
<evidence type="ECO:0000259" key="8">
    <source>
        <dbReference type="Pfam" id="PF06738"/>
    </source>
</evidence>
<keyword evidence="4 7" id="KW-1133">Transmembrane helix</keyword>
<dbReference type="Pfam" id="PF06738">
    <property type="entry name" value="ThrE"/>
    <property type="match status" value="1"/>
</dbReference>
<feature type="transmembrane region" description="Helical" evidence="7">
    <location>
        <begin position="168"/>
        <end position="190"/>
    </location>
</feature>
<evidence type="ECO:0000256" key="1">
    <source>
        <dbReference type="ARBA" id="ARBA00004651"/>
    </source>
</evidence>
<dbReference type="AlphaFoldDB" id="C0CS76"/>
<dbReference type="PANTHER" id="PTHR34390">
    <property type="entry name" value="UPF0442 PROTEIN YJJB-RELATED"/>
    <property type="match status" value="1"/>
</dbReference>
<dbReference type="GO" id="GO:0005886">
    <property type="term" value="C:plasma membrane"/>
    <property type="evidence" value="ECO:0007669"/>
    <property type="project" value="UniProtKB-SubCell"/>
</dbReference>
<evidence type="ECO:0000256" key="6">
    <source>
        <dbReference type="ARBA" id="ARBA00034125"/>
    </source>
</evidence>
<feature type="domain" description="Threonine/serine exporter-like N-terminal" evidence="8">
    <location>
        <begin position="12"/>
        <end position="246"/>
    </location>
</feature>
<dbReference type="GO" id="GO:0015744">
    <property type="term" value="P:succinate transport"/>
    <property type="evidence" value="ECO:0007669"/>
    <property type="project" value="TreeGrafter"/>
</dbReference>
<dbReference type="InterPro" id="IPR010619">
    <property type="entry name" value="ThrE-like_N"/>
</dbReference>
<evidence type="ECO:0000313" key="10">
    <source>
        <dbReference type="Proteomes" id="UP000003100"/>
    </source>
</evidence>
<proteinExistence type="inferred from homology"/>
<dbReference type="HOGENOM" id="CLU_070277_0_1_9"/>
<comment type="caution">
    <text evidence="9">The sequence shown here is derived from an EMBL/GenBank/DDBJ whole genome shotgun (WGS) entry which is preliminary data.</text>
</comment>
<dbReference type="GO" id="GO:0022857">
    <property type="term" value="F:transmembrane transporter activity"/>
    <property type="evidence" value="ECO:0007669"/>
    <property type="project" value="InterPro"/>
</dbReference>
<reference evidence="9 10" key="2">
    <citation type="submission" date="2009-02" db="EMBL/GenBank/DDBJ databases">
        <title>Draft genome sequence of Blautia hydrogenotrophica DSM 10507 (Ruminococcus hydrogenotrophicus DSM 10507).</title>
        <authorList>
            <person name="Sudarsanam P."/>
            <person name="Ley R."/>
            <person name="Guruge J."/>
            <person name="Turnbaugh P.J."/>
            <person name="Mahowald M."/>
            <person name="Liep D."/>
            <person name="Gordon J."/>
        </authorList>
    </citation>
    <scope>NUCLEOTIDE SEQUENCE [LARGE SCALE GENOMIC DNA]</scope>
    <source>
        <strain evidence="10">DSM 10507 / JCM 14656 / S5a33</strain>
    </source>
</reference>
<sequence length="251" mass="27673">MVREEIEEYLYFAMSIGEKMLISGAEVGRVEDTISRICYAYGAKKVDVLSMNNAIITTVELEDREVLTQTKRISGLHIDLDRLDRLNCLSRKICERRLPAEDIRKEFDGICQGKGYSFGVQLFASALISGAFAAFFGGTVRDLLVSALIGIVLKCTEEFLVRQKTNSFVTILLCSCLGGLLANLAVMAQVGNQVDMISLGNIILFIPGVVFVNSMRDMFSKDIVTGLVGFVESSLTTMVMAMGFALSNLWF</sequence>
<protein>
    <recommendedName>
        <fullName evidence="8">Threonine/serine exporter-like N-terminal domain-containing protein</fullName>
    </recommendedName>
</protein>
<feature type="transmembrane region" description="Helical" evidence="7">
    <location>
        <begin position="227"/>
        <end position="250"/>
    </location>
</feature>
<dbReference type="EMBL" id="ACBZ01000200">
    <property type="protein sequence ID" value="EEG47376.1"/>
    <property type="molecule type" value="Genomic_DNA"/>
</dbReference>